<evidence type="ECO:0000313" key="1">
    <source>
        <dbReference type="EMBL" id="GBO30156.1"/>
    </source>
</evidence>
<keyword evidence="2" id="KW-1185">Reference proteome</keyword>
<accession>A0A4Y2W0T3</accession>
<reference evidence="1 2" key="1">
    <citation type="journal article" date="2019" name="Sci. Rep.">
        <title>Orb-weaving spider Araneus ventricosus genome elucidates the spidroin gene catalogue.</title>
        <authorList>
            <person name="Kono N."/>
            <person name="Nakamura H."/>
            <person name="Ohtoshi R."/>
            <person name="Moran D.A.P."/>
            <person name="Shinohara A."/>
            <person name="Yoshida Y."/>
            <person name="Fujiwara M."/>
            <person name="Mori M."/>
            <person name="Tomita M."/>
            <person name="Arakawa K."/>
        </authorList>
    </citation>
    <scope>NUCLEOTIDE SEQUENCE [LARGE SCALE GENOMIC DNA]</scope>
</reference>
<dbReference type="Proteomes" id="UP000499080">
    <property type="component" value="Unassembled WGS sequence"/>
</dbReference>
<proteinExistence type="predicted"/>
<protein>
    <submittedName>
        <fullName evidence="1">Uncharacterized protein</fullName>
    </submittedName>
</protein>
<dbReference type="AlphaFoldDB" id="A0A4Y2W0T3"/>
<dbReference type="EMBL" id="BGPR01053335">
    <property type="protein sequence ID" value="GBO30156.1"/>
    <property type="molecule type" value="Genomic_DNA"/>
</dbReference>
<sequence length="99" mass="11340">MVCFVLLPVKLFAKSTPHFKATRELFRNRLIFNRGQITPELALHAPNLHATSPLGRLSQDGRTKTCTKSTYTANLQLNRLSNRRILKSRFHHQEAQAQS</sequence>
<name>A0A4Y2W0T3_ARAVE</name>
<comment type="caution">
    <text evidence="1">The sequence shown here is derived from an EMBL/GenBank/DDBJ whole genome shotgun (WGS) entry which is preliminary data.</text>
</comment>
<gene>
    <name evidence="1" type="ORF">AVEN_133884_1</name>
</gene>
<evidence type="ECO:0000313" key="2">
    <source>
        <dbReference type="Proteomes" id="UP000499080"/>
    </source>
</evidence>
<organism evidence="1 2">
    <name type="scientific">Araneus ventricosus</name>
    <name type="common">Orbweaver spider</name>
    <name type="synonym">Epeira ventricosa</name>
    <dbReference type="NCBI Taxonomy" id="182803"/>
    <lineage>
        <taxon>Eukaryota</taxon>
        <taxon>Metazoa</taxon>
        <taxon>Ecdysozoa</taxon>
        <taxon>Arthropoda</taxon>
        <taxon>Chelicerata</taxon>
        <taxon>Arachnida</taxon>
        <taxon>Araneae</taxon>
        <taxon>Araneomorphae</taxon>
        <taxon>Entelegynae</taxon>
        <taxon>Araneoidea</taxon>
        <taxon>Araneidae</taxon>
        <taxon>Araneus</taxon>
    </lineage>
</organism>